<organism evidence="3 4">
    <name type="scientific">Plectosphaerella plurivora</name>
    <dbReference type="NCBI Taxonomy" id="936078"/>
    <lineage>
        <taxon>Eukaryota</taxon>
        <taxon>Fungi</taxon>
        <taxon>Dikarya</taxon>
        <taxon>Ascomycota</taxon>
        <taxon>Pezizomycotina</taxon>
        <taxon>Sordariomycetes</taxon>
        <taxon>Hypocreomycetidae</taxon>
        <taxon>Glomerellales</taxon>
        <taxon>Plectosphaerellaceae</taxon>
        <taxon>Plectosphaerella</taxon>
    </lineage>
</organism>
<dbReference type="SUPFAM" id="SSF53335">
    <property type="entry name" value="S-adenosyl-L-methionine-dependent methyltransferases"/>
    <property type="match status" value="1"/>
</dbReference>
<dbReference type="Proteomes" id="UP000770015">
    <property type="component" value="Unassembled WGS sequence"/>
</dbReference>
<evidence type="ECO:0000313" key="4">
    <source>
        <dbReference type="Proteomes" id="UP000770015"/>
    </source>
</evidence>
<dbReference type="CDD" id="cd02440">
    <property type="entry name" value="AdoMet_MTases"/>
    <property type="match status" value="1"/>
</dbReference>
<dbReference type="GO" id="GO:0032259">
    <property type="term" value="P:methylation"/>
    <property type="evidence" value="ECO:0007669"/>
    <property type="project" value="UniProtKB-KW"/>
</dbReference>
<reference evidence="3" key="1">
    <citation type="journal article" date="2021" name="Nat. Commun.">
        <title>Genetic determinants of endophytism in the Arabidopsis root mycobiome.</title>
        <authorList>
            <person name="Mesny F."/>
            <person name="Miyauchi S."/>
            <person name="Thiergart T."/>
            <person name="Pickel B."/>
            <person name="Atanasova L."/>
            <person name="Karlsson M."/>
            <person name="Huettel B."/>
            <person name="Barry K.W."/>
            <person name="Haridas S."/>
            <person name="Chen C."/>
            <person name="Bauer D."/>
            <person name="Andreopoulos W."/>
            <person name="Pangilinan J."/>
            <person name="LaButti K."/>
            <person name="Riley R."/>
            <person name="Lipzen A."/>
            <person name="Clum A."/>
            <person name="Drula E."/>
            <person name="Henrissat B."/>
            <person name="Kohler A."/>
            <person name="Grigoriev I.V."/>
            <person name="Martin F.M."/>
            <person name="Hacquard S."/>
        </authorList>
    </citation>
    <scope>NUCLEOTIDE SEQUENCE</scope>
    <source>
        <strain evidence="3">MPI-SDFR-AT-0117</strain>
    </source>
</reference>
<dbReference type="AlphaFoldDB" id="A0A9P8VA41"/>
<proteinExistence type="inferred from homology"/>
<keyword evidence="3" id="KW-0808">Transferase</keyword>
<sequence>MTGDGRGSPVGPVVEKETKSPRAGSPTDVASSPVRSASPAAAAFIEADEGLGADEDEFVAVEVDGDAASALSDTTSLQSCAFLHAWENGRRYHRYRHARYPIPNDETEQAREDMLHVMMLEVTDGKLFFSPIREDPTKIIDLGTGTGIWAIDVGDQYPGAEVLGVDMSPTQSHWVPPNVHFVNDDLREAWQDGDDWDLVHLRHMVPILEDPVALLRKAYKHIKPGGWLELQDVDGQVHCDDGTLPTKWPLTHFTELMVEAFATYDGNAHAAVFGREYLEQAGFVNIQHHTRKLPYGTWAKDKTMRLVGMYYRTACEEFFPVVGAMHLPRLGWSEDEMQVLFAQCRAAMRDPRVHAYGLMHFWSGQRPATDRNT</sequence>
<evidence type="ECO:0000313" key="3">
    <source>
        <dbReference type="EMBL" id="KAH6685794.1"/>
    </source>
</evidence>
<gene>
    <name evidence="3" type="ORF">F5X68DRAFT_269190</name>
</gene>
<comment type="similarity">
    <text evidence="1">Belongs to the methyltransferase superfamily. LaeA methyltransferase family.</text>
</comment>
<protein>
    <submittedName>
        <fullName evidence="3">S-adenosyl-L-methionine-dependent methyltransferase</fullName>
    </submittedName>
</protein>
<keyword evidence="4" id="KW-1185">Reference proteome</keyword>
<dbReference type="InterPro" id="IPR029063">
    <property type="entry name" value="SAM-dependent_MTases_sf"/>
</dbReference>
<dbReference type="EMBL" id="JAGSXJ010000014">
    <property type="protein sequence ID" value="KAH6685794.1"/>
    <property type="molecule type" value="Genomic_DNA"/>
</dbReference>
<comment type="caution">
    <text evidence="3">The sequence shown here is derived from an EMBL/GenBank/DDBJ whole genome shotgun (WGS) entry which is preliminary data.</text>
</comment>
<keyword evidence="3" id="KW-0489">Methyltransferase</keyword>
<dbReference type="GO" id="GO:0008168">
    <property type="term" value="F:methyltransferase activity"/>
    <property type="evidence" value="ECO:0007669"/>
    <property type="project" value="UniProtKB-KW"/>
</dbReference>
<dbReference type="PANTHER" id="PTHR43591:SF24">
    <property type="entry name" value="2-METHOXY-6-POLYPRENYL-1,4-BENZOQUINOL METHYLASE, MITOCHONDRIAL"/>
    <property type="match status" value="1"/>
</dbReference>
<accession>A0A9P8VA41</accession>
<feature type="region of interest" description="Disordered" evidence="2">
    <location>
        <begin position="1"/>
        <end position="37"/>
    </location>
</feature>
<dbReference type="Gene3D" id="3.40.50.150">
    <property type="entry name" value="Vaccinia Virus protein VP39"/>
    <property type="match status" value="1"/>
</dbReference>
<dbReference type="Pfam" id="PF13489">
    <property type="entry name" value="Methyltransf_23"/>
    <property type="match status" value="1"/>
</dbReference>
<evidence type="ECO:0000256" key="1">
    <source>
        <dbReference type="ARBA" id="ARBA00038158"/>
    </source>
</evidence>
<dbReference type="PANTHER" id="PTHR43591">
    <property type="entry name" value="METHYLTRANSFERASE"/>
    <property type="match status" value="1"/>
</dbReference>
<evidence type="ECO:0000256" key="2">
    <source>
        <dbReference type="SAM" id="MobiDB-lite"/>
    </source>
</evidence>
<dbReference type="OrthoDB" id="184880at2759"/>
<name>A0A9P8VA41_9PEZI</name>